<keyword evidence="2" id="KW-1185">Reference proteome</keyword>
<dbReference type="SUPFAM" id="SSF53474">
    <property type="entry name" value="alpha/beta-Hydrolases"/>
    <property type="match status" value="1"/>
</dbReference>
<proteinExistence type="predicted"/>
<evidence type="ECO:0000313" key="1">
    <source>
        <dbReference type="EMBL" id="MBW0548067.1"/>
    </source>
</evidence>
<gene>
    <name evidence="1" type="ORF">O181_087782</name>
</gene>
<protein>
    <recommendedName>
        <fullName evidence="3">Peptidase S9 prolyl oligopeptidase catalytic domain-containing protein</fullName>
    </recommendedName>
</protein>
<evidence type="ECO:0008006" key="3">
    <source>
        <dbReference type="Google" id="ProtNLM"/>
    </source>
</evidence>
<dbReference type="Gene3D" id="3.40.50.1820">
    <property type="entry name" value="alpha/beta hydrolase"/>
    <property type="match status" value="1"/>
</dbReference>
<reference evidence="1" key="1">
    <citation type="submission" date="2021-03" db="EMBL/GenBank/DDBJ databases">
        <title>Draft genome sequence of rust myrtle Austropuccinia psidii MF-1, a brazilian biotype.</title>
        <authorList>
            <person name="Quecine M.C."/>
            <person name="Pachon D.M.R."/>
            <person name="Bonatelli M.L."/>
            <person name="Correr F.H."/>
            <person name="Franceschini L.M."/>
            <person name="Leite T.F."/>
            <person name="Margarido G.R.A."/>
            <person name="Almeida C.A."/>
            <person name="Ferrarezi J.A."/>
            <person name="Labate C.A."/>
        </authorList>
    </citation>
    <scope>NUCLEOTIDE SEQUENCE</scope>
    <source>
        <strain evidence="1">MF-1</strain>
    </source>
</reference>
<name>A0A9Q3IQB3_9BASI</name>
<accession>A0A9Q3IQB3</accession>
<dbReference type="OrthoDB" id="2152248at2759"/>
<evidence type="ECO:0000313" key="2">
    <source>
        <dbReference type="Proteomes" id="UP000765509"/>
    </source>
</evidence>
<dbReference type="PANTHER" id="PTHR47381">
    <property type="entry name" value="ALPHA/BETA-HYDROLASES SUPERFAMILY PROTEIN"/>
    <property type="match status" value="1"/>
</dbReference>
<dbReference type="EMBL" id="AVOT02053201">
    <property type="protein sequence ID" value="MBW0548067.1"/>
    <property type="molecule type" value="Genomic_DNA"/>
</dbReference>
<dbReference type="PANTHER" id="PTHR47381:SF3">
    <property type="entry name" value="ALPHA_BETA-HYDROLASES SUPERFAMILY PROTEIN"/>
    <property type="match status" value="1"/>
</dbReference>
<comment type="caution">
    <text evidence="1">The sequence shown here is derived from an EMBL/GenBank/DDBJ whole genome shotgun (WGS) entry which is preliminary data.</text>
</comment>
<dbReference type="AlphaFoldDB" id="A0A9Q3IQB3"/>
<organism evidence="1 2">
    <name type="scientific">Austropuccinia psidii MF-1</name>
    <dbReference type="NCBI Taxonomy" id="1389203"/>
    <lineage>
        <taxon>Eukaryota</taxon>
        <taxon>Fungi</taxon>
        <taxon>Dikarya</taxon>
        <taxon>Basidiomycota</taxon>
        <taxon>Pucciniomycotina</taxon>
        <taxon>Pucciniomycetes</taxon>
        <taxon>Pucciniales</taxon>
        <taxon>Sphaerophragmiaceae</taxon>
        <taxon>Austropuccinia</taxon>
    </lineage>
</organism>
<dbReference type="InterPro" id="IPR029058">
    <property type="entry name" value="AB_hydrolase_fold"/>
</dbReference>
<sequence>MKINHLSKQILISGIQIQVFSNLFDNNQHLQSDQSHSNLTCIFILHGRTSNSQSLEEFTWKLLNQIKSNQLILVTFDHRNHGHRLIKSIANQAWDQGNHSHALDMYSIQLGTAQDVSFLIDFLPAYLFPSDQRKISNWGLIGISLGAHSTWLAAAHDKRINFLIPIIGSPNFKKLMSNRASNLKSNHLNQFNFEPPFIPNHLLNLILSKDPCHVPLEIWNHRHILVISAQKDHLVNFIDGGSQDLVNSINQKNLSTNLKVFIDPNADHQFTNLMQDHLIEWLIKSKIIESSHSSEALSS</sequence>
<dbReference type="Proteomes" id="UP000765509">
    <property type="component" value="Unassembled WGS sequence"/>
</dbReference>